<evidence type="ECO:0000313" key="1">
    <source>
        <dbReference type="EMBL" id="KKN60907.1"/>
    </source>
</evidence>
<dbReference type="Gene3D" id="3.30.420.240">
    <property type="match status" value="1"/>
</dbReference>
<dbReference type="Gene3D" id="3.40.50.300">
    <property type="entry name" value="P-loop containing nucleotide triphosphate hydrolases"/>
    <property type="match status" value="1"/>
</dbReference>
<organism evidence="1">
    <name type="scientific">marine sediment metagenome</name>
    <dbReference type="NCBI Taxonomy" id="412755"/>
    <lineage>
        <taxon>unclassified sequences</taxon>
        <taxon>metagenomes</taxon>
        <taxon>ecological metagenomes</taxon>
    </lineage>
</organism>
<comment type="caution">
    <text evidence="1">The sequence shown here is derived from an EMBL/GenBank/DDBJ whole genome shotgun (WGS) entry which is preliminary data.</text>
</comment>
<evidence type="ECO:0008006" key="2">
    <source>
        <dbReference type="Google" id="ProtNLM"/>
    </source>
</evidence>
<sequence>MVTAEQTLRDLIGNDRKFIETLFVVENKQRRIVPFAYNNIQTDADVTETGMDIWVKPAQVGFSTERIAKRLKDTLTSPGTNTVLVAYDDFITERLLSKVTFFYNHLMGLNIPGFPEIYHNSTYEKTFRFYVKGRVYSTSSIYIASARSYVAGRAETIHHLLFDEFAFYPAKALDDIVSPALDRVPVGGTVDIYSTPNGQENDFYGMYQLAREGKSTFTPHFYPWFLHEEYVIVLGDSRIERLIPETNAPEFKLSIDEDSLVTNFNLTFDQIRWRRWKIKEKQSLRRSGEMILKFQQEFPEDDVSCFIAIGNTYYEDTYMDRLAKSCYPAPIVNTDGLNIWYPPEKGKKYIITIDPGQERITLSAIGVLCFEEDEEGNYKPKWCARDAGLYGPEVTCDKAIKASNLYGRAMITWEDNAHGLALTVLLHRRRPIYFRSDIVNKMPTTTPGWRTTPSNKPYMLQKVSGSLADLTCHDIELVRQLRNFRRLANGVEIVGADDIHDSYAIGLVCLDPKPMKRGLIGRSGWKW</sequence>
<protein>
    <recommendedName>
        <fullName evidence="2">Terminase large subunit gp17-like C-terminal domain-containing protein</fullName>
    </recommendedName>
</protein>
<dbReference type="InterPro" id="IPR027417">
    <property type="entry name" value="P-loop_NTPase"/>
</dbReference>
<dbReference type="AlphaFoldDB" id="A0A0F9SF45"/>
<gene>
    <name evidence="1" type="ORF">LCGC14_0527060</name>
</gene>
<proteinExistence type="predicted"/>
<name>A0A0F9SF45_9ZZZZ</name>
<accession>A0A0F9SF45</accession>
<dbReference type="EMBL" id="LAZR01000678">
    <property type="protein sequence ID" value="KKN60907.1"/>
    <property type="molecule type" value="Genomic_DNA"/>
</dbReference>
<reference evidence="1" key="1">
    <citation type="journal article" date="2015" name="Nature">
        <title>Complex archaea that bridge the gap between prokaryotes and eukaryotes.</title>
        <authorList>
            <person name="Spang A."/>
            <person name="Saw J.H."/>
            <person name="Jorgensen S.L."/>
            <person name="Zaremba-Niedzwiedzka K."/>
            <person name="Martijn J."/>
            <person name="Lind A.E."/>
            <person name="van Eijk R."/>
            <person name="Schleper C."/>
            <person name="Guy L."/>
            <person name="Ettema T.J."/>
        </authorList>
    </citation>
    <scope>NUCLEOTIDE SEQUENCE</scope>
</reference>